<protein>
    <submittedName>
        <fullName evidence="1">Uncharacterized protein</fullName>
    </submittedName>
</protein>
<dbReference type="Proteomes" id="UP000002497">
    <property type="component" value="Unassembled WGS sequence"/>
</dbReference>
<reference evidence="2" key="1">
    <citation type="journal article" date="2010" name="Genome Res.">
        <title>Population genomic sequencing of Coccidioides fungi reveals recent hybridization and transposon control.</title>
        <authorList>
            <person name="Neafsey D.E."/>
            <person name="Barker B.M."/>
            <person name="Sharpton T.J."/>
            <person name="Stajich J.E."/>
            <person name="Park D.J."/>
            <person name="Whiston E."/>
            <person name="Hung C.-Y."/>
            <person name="McMahan C."/>
            <person name="White J."/>
            <person name="Sykes S."/>
            <person name="Heiman D."/>
            <person name="Young S."/>
            <person name="Zeng Q."/>
            <person name="Abouelleil A."/>
            <person name="Aftuck L."/>
            <person name="Bessette D."/>
            <person name="Brown A."/>
            <person name="FitzGerald M."/>
            <person name="Lui A."/>
            <person name="Macdonald J.P."/>
            <person name="Priest M."/>
            <person name="Orbach M.J."/>
            <person name="Galgiani J.N."/>
            <person name="Kirkland T.N."/>
            <person name="Cole G.T."/>
            <person name="Birren B.W."/>
            <person name="Henn M.R."/>
            <person name="Taylor J.W."/>
            <person name="Rounsley S.D."/>
        </authorList>
    </citation>
    <scope>NUCLEOTIDE SEQUENCE [LARGE SCALE GENOMIC DNA]</scope>
    <source>
        <strain evidence="2">RMSCC 757 / Silveira</strain>
    </source>
</reference>
<evidence type="ECO:0000313" key="2">
    <source>
        <dbReference type="Proteomes" id="UP000002497"/>
    </source>
</evidence>
<keyword evidence="2" id="KW-1185">Reference proteome</keyword>
<dbReference type="EMBL" id="GL636506">
    <property type="protein sequence ID" value="EFW14477.1"/>
    <property type="molecule type" value="Genomic_DNA"/>
</dbReference>
<dbReference type="AlphaFoldDB" id="E9DGW6"/>
<name>E9DGW6_COCPS</name>
<evidence type="ECO:0000313" key="1">
    <source>
        <dbReference type="EMBL" id="EFW14477.1"/>
    </source>
</evidence>
<accession>E9DGW6</accession>
<gene>
    <name evidence="1" type="ORF">CPSG_09065</name>
</gene>
<proteinExistence type="predicted"/>
<dbReference type="HOGENOM" id="CLU_2249884_0_0_1"/>
<sequence length="104" mass="11660">MLCDLSLSSLSSINLQLCQLPWDTEALSVPPLLFHRLDTFASLPPREAIAGPQHFFYPSSGLVGLLHHLQASQNFPLSQQTGNGTHSQIRGFTYLREDWIHEAF</sequence>
<reference evidence="2" key="2">
    <citation type="submission" date="2010-03" db="EMBL/GenBank/DDBJ databases">
        <title>The genome sequence of Coccidioides posadasii strain Silveira.</title>
        <authorList>
            <consortium name="The Broad Institute Genome Sequencing Center for Infectious Disease"/>
            <person name="Neafsey D."/>
            <person name="Orbach M."/>
            <person name="Henn M.R."/>
            <person name="Cole G.T."/>
            <person name="Galgiani J."/>
            <person name="Gardner M.J."/>
            <person name="Kirkland T.N."/>
            <person name="Taylor J.W."/>
            <person name="Young S.K."/>
            <person name="Zeng Q."/>
            <person name="Koehrsen M."/>
            <person name="Alvarado L."/>
            <person name="Berlin A."/>
            <person name="Borenstein D."/>
            <person name="Chapman S.B."/>
            <person name="Chen Z."/>
            <person name="Engels R."/>
            <person name="Freedman E."/>
            <person name="Gellesch M."/>
            <person name="Goldberg J."/>
            <person name="Griggs A."/>
            <person name="Gujja S."/>
            <person name="Heilman E."/>
            <person name="Heiman D."/>
            <person name="Howarth C."/>
            <person name="Jen D."/>
            <person name="Larson L."/>
            <person name="Mehta T."/>
            <person name="Neiman D."/>
            <person name="Park D."/>
            <person name="Pearson M."/>
            <person name="Richards J."/>
            <person name="Roberts A."/>
            <person name="Saif S."/>
            <person name="Shea T."/>
            <person name="Shenoy N."/>
            <person name="Sisk P."/>
            <person name="Stolte C."/>
            <person name="Sykes S."/>
            <person name="Walk T."/>
            <person name="White J."/>
            <person name="Yandava C."/>
            <person name="Haas B."/>
            <person name="Nusbaum C."/>
            <person name="Birren B."/>
        </authorList>
    </citation>
    <scope>NUCLEOTIDE SEQUENCE [LARGE SCALE GENOMIC DNA]</scope>
    <source>
        <strain evidence="2">RMSCC 757 / Silveira</strain>
    </source>
</reference>
<organism evidence="2">
    <name type="scientific">Coccidioides posadasii (strain RMSCC 757 / Silveira)</name>
    <name type="common">Valley fever fungus</name>
    <dbReference type="NCBI Taxonomy" id="443226"/>
    <lineage>
        <taxon>Eukaryota</taxon>
        <taxon>Fungi</taxon>
        <taxon>Dikarya</taxon>
        <taxon>Ascomycota</taxon>
        <taxon>Pezizomycotina</taxon>
        <taxon>Eurotiomycetes</taxon>
        <taxon>Eurotiomycetidae</taxon>
        <taxon>Onygenales</taxon>
        <taxon>Onygenaceae</taxon>
        <taxon>Coccidioides</taxon>
    </lineage>
</organism>
<dbReference type="VEuPathDB" id="FungiDB:CPSG_09065"/>